<evidence type="ECO:0000313" key="2">
    <source>
        <dbReference type="EMBL" id="GIY33239.1"/>
    </source>
</evidence>
<evidence type="ECO:0000313" key="3">
    <source>
        <dbReference type="Proteomes" id="UP001054945"/>
    </source>
</evidence>
<sequence>MKPNASQQQNHHTLQLQQYQEQVESELPNKDPPPQTDPPNYEVNTLIAIILINSEPFIQSNYANGSSRTVLRR</sequence>
<accession>A0AAV4SIR6</accession>
<dbReference type="Proteomes" id="UP001054945">
    <property type="component" value="Unassembled WGS sequence"/>
</dbReference>
<reference evidence="2 3" key="1">
    <citation type="submission" date="2021-06" db="EMBL/GenBank/DDBJ databases">
        <title>Caerostris extrusa draft genome.</title>
        <authorList>
            <person name="Kono N."/>
            <person name="Arakawa K."/>
        </authorList>
    </citation>
    <scope>NUCLEOTIDE SEQUENCE [LARGE SCALE GENOMIC DNA]</scope>
</reference>
<feature type="region of interest" description="Disordered" evidence="1">
    <location>
        <begin position="1"/>
        <end position="42"/>
    </location>
</feature>
<feature type="compositionally biased region" description="Low complexity" evidence="1">
    <location>
        <begin position="7"/>
        <end position="20"/>
    </location>
</feature>
<comment type="caution">
    <text evidence="2">The sequence shown here is derived from an EMBL/GenBank/DDBJ whole genome shotgun (WGS) entry which is preliminary data.</text>
</comment>
<protein>
    <submittedName>
        <fullName evidence="2">Uncharacterized protein</fullName>
    </submittedName>
</protein>
<proteinExistence type="predicted"/>
<gene>
    <name evidence="2" type="ORF">CEXT_380551</name>
</gene>
<dbReference type="AlphaFoldDB" id="A0AAV4SIR6"/>
<organism evidence="2 3">
    <name type="scientific">Caerostris extrusa</name>
    <name type="common">Bark spider</name>
    <name type="synonym">Caerostris bankana</name>
    <dbReference type="NCBI Taxonomy" id="172846"/>
    <lineage>
        <taxon>Eukaryota</taxon>
        <taxon>Metazoa</taxon>
        <taxon>Ecdysozoa</taxon>
        <taxon>Arthropoda</taxon>
        <taxon>Chelicerata</taxon>
        <taxon>Arachnida</taxon>
        <taxon>Araneae</taxon>
        <taxon>Araneomorphae</taxon>
        <taxon>Entelegynae</taxon>
        <taxon>Araneoidea</taxon>
        <taxon>Araneidae</taxon>
        <taxon>Caerostris</taxon>
    </lineage>
</organism>
<keyword evidence="3" id="KW-1185">Reference proteome</keyword>
<dbReference type="EMBL" id="BPLR01009606">
    <property type="protein sequence ID" value="GIY33239.1"/>
    <property type="molecule type" value="Genomic_DNA"/>
</dbReference>
<evidence type="ECO:0000256" key="1">
    <source>
        <dbReference type="SAM" id="MobiDB-lite"/>
    </source>
</evidence>
<name>A0AAV4SIR6_CAEEX</name>